<organism evidence="10 11">
    <name type="scientific">Arthrobacter livingstonensis</name>
    <dbReference type="NCBI Taxonomy" id="670078"/>
    <lineage>
        <taxon>Bacteria</taxon>
        <taxon>Bacillati</taxon>
        <taxon>Actinomycetota</taxon>
        <taxon>Actinomycetes</taxon>
        <taxon>Micrococcales</taxon>
        <taxon>Micrococcaceae</taxon>
        <taxon>Arthrobacter</taxon>
    </lineage>
</organism>
<feature type="DNA-binding region" description="OmpR/PhoB-type" evidence="7">
    <location>
        <begin position="123"/>
        <end position="218"/>
    </location>
</feature>
<evidence type="ECO:0000256" key="6">
    <source>
        <dbReference type="PROSITE-ProRule" id="PRU00169"/>
    </source>
</evidence>
<dbReference type="AlphaFoldDB" id="A0A2V5LCG8"/>
<keyword evidence="5" id="KW-0804">Transcription</keyword>
<evidence type="ECO:0000259" key="8">
    <source>
        <dbReference type="PROSITE" id="PS50110"/>
    </source>
</evidence>
<reference evidence="10 11" key="1">
    <citation type="submission" date="2018-05" db="EMBL/GenBank/DDBJ databases">
        <title>Genetic diversity of glacier-inhabiting Cryobacterium bacteria in China and description of Cryobacterium mengkeensis sp. nov. and Arthrobacter glacialis sp. nov.</title>
        <authorList>
            <person name="Liu Q."/>
            <person name="Xin Y.-H."/>
        </authorList>
    </citation>
    <scope>NUCLEOTIDE SEQUENCE [LARGE SCALE GENOMIC DNA]</scope>
    <source>
        <strain evidence="10 11">LI2</strain>
    </source>
</reference>
<evidence type="ECO:0000256" key="5">
    <source>
        <dbReference type="ARBA" id="ARBA00023163"/>
    </source>
</evidence>
<dbReference type="RefSeq" id="WP_110499846.1">
    <property type="nucleotide sequence ID" value="NZ_QJVD01000003.1"/>
</dbReference>
<comment type="caution">
    <text evidence="10">The sequence shown here is derived from an EMBL/GenBank/DDBJ whole genome shotgun (WGS) entry which is preliminary data.</text>
</comment>
<dbReference type="SUPFAM" id="SSF52172">
    <property type="entry name" value="CheY-like"/>
    <property type="match status" value="1"/>
</dbReference>
<dbReference type="Pfam" id="PF00072">
    <property type="entry name" value="Response_reg"/>
    <property type="match status" value="1"/>
</dbReference>
<keyword evidence="4 7" id="KW-0238">DNA-binding</keyword>
<keyword evidence="1 6" id="KW-0597">Phosphoprotein</keyword>
<keyword evidence="3" id="KW-0805">Transcription regulation</keyword>
<dbReference type="EMBL" id="QJVD01000003">
    <property type="protein sequence ID" value="PYI69098.1"/>
    <property type="molecule type" value="Genomic_DNA"/>
</dbReference>
<evidence type="ECO:0000259" key="9">
    <source>
        <dbReference type="PROSITE" id="PS51755"/>
    </source>
</evidence>
<dbReference type="GO" id="GO:0005829">
    <property type="term" value="C:cytosol"/>
    <property type="evidence" value="ECO:0007669"/>
    <property type="project" value="TreeGrafter"/>
</dbReference>
<sequence>MDLLIVEDDDAVASALLAAVSSAGHRATRVFRGSDALLQHREADMVLLDLGLPDMDGLDVLRKLRQVTLAPVIILTARDDERSVVRGLRSGADDYLVKPVKLAELLARIEAIARRIGRAAPKSSQLTAGGLAIDLDHRTAELDGERLGLTPTEFDLLALLVQRGGSVATREQIMDALWGDAFAAASRSLDVHLTGLRAKLGRPGYIVNVRGVGYRFEANPE</sequence>
<dbReference type="GO" id="GO:0006355">
    <property type="term" value="P:regulation of DNA-templated transcription"/>
    <property type="evidence" value="ECO:0007669"/>
    <property type="project" value="InterPro"/>
</dbReference>
<dbReference type="InterPro" id="IPR001789">
    <property type="entry name" value="Sig_transdc_resp-reg_receiver"/>
</dbReference>
<dbReference type="InterPro" id="IPR039420">
    <property type="entry name" value="WalR-like"/>
</dbReference>
<dbReference type="Proteomes" id="UP000247832">
    <property type="component" value="Unassembled WGS sequence"/>
</dbReference>
<name>A0A2V5LCG8_9MICC</name>
<dbReference type="GO" id="GO:0000156">
    <property type="term" value="F:phosphorelay response regulator activity"/>
    <property type="evidence" value="ECO:0007669"/>
    <property type="project" value="TreeGrafter"/>
</dbReference>
<evidence type="ECO:0000256" key="1">
    <source>
        <dbReference type="ARBA" id="ARBA00022553"/>
    </source>
</evidence>
<dbReference type="InterPro" id="IPR001867">
    <property type="entry name" value="OmpR/PhoB-type_DNA-bd"/>
</dbReference>
<dbReference type="PROSITE" id="PS51755">
    <property type="entry name" value="OMPR_PHOB"/>
    <property type="match status" value="1"/>
</dbReference>
<dbReference type="SMART" id="SM00448">
    <property type="entry name" value="REC"/>
    <property type="match status" value="1"/>
</dbReference>
<keyword evidence="11" id="KW-1185">Reference proteome</keyword>
<dbReference type="GO" id="GO:0000976">
    <property type="term" value="F:transcription cis-regulatory region binding"/>
    <property type="evidence" value="ECO:0007669"/>
    <property type="project" value="TreeGrafter"/>
</dbReference>
<keyword evidence="2" id="KW-0902">Two-component regulatory system</keyword>
<dbReference type="PANTHER" id="PTHR48111">
    <property type="entry name" value="REGULATOR OF RPOS"/>
    <property type="match status" value="1"/>
</dbReference>
<proteinExistence type="predicted"/>
<evidence type="ECO:0000313" key="10">
    <source>
        <dbReference type="EMBL" id="PYI69098.1"/>
    </source>
</evidence>
<dbReference type="Pfam" id="PF00486">
    <property type="entry name" value="Trans_reg_C"/>
    <property type="match status" value="1"/>
</dbReference>
<dbReference type="InterPro" id="IPR036388">
    <property type="entry name" value="WH-like_DNA-bd_sf"/>
</dbReference>
<feature type="domain" description="OmpR/PhoB-type" evidence="9">
    <location>
        <begin position="123"/>
        <end position="218"/>
    </location>
</feature>
<evidence type="ECO:0000313" key="11">
    <source>
        <dbReference type="Proteomes" id="UP000247832"/>
    </source>
</evidence>
<evidence type="ECO:0000256" key="4">
    <source>
        <dbReference type="ARBA" id="ARBA00023125"/>
    </source>
</evidence>
<evidence type="ECO:0000256" key="7">
    <source>
        <dbReference type="PROSITE-ProRule" id="PRU01091"/>
    </source>
</evidence>
<dbReference type="CDD" id="cd00383">
    <property type="entry name" value="trans_reg_C"/>
    <property type="match status" value="1"/>
</dbReference>
<evidence type="ECO:0000256" key="2">
    <source>
        <dbReference type="ARBA" id="ARBA00023012"/>
    </source>
</evidence>
<dbReference type="InterPro" id="IPR011006">
    <property type="entry name" value="CheY-like_superfamily"/>
</dbReference>
<feature type="domain" description="Response regulatory" evidence="8">
    <location>
        <begin position="2"/>
        <end position="113"/>
    </location>
</feature>
<dbReference type="OrthoDB" id="3197131at2"/>
<accession>A0A2V5LCG8</accession>
<dbReference type="SMART" id="SM00862">
    <property type="entry name" value="Trans_reg_C"/>
    <property type="match status" value="1"/>
</dbReference>
<protein>
    <submittedName>
        <fullName evidence="10">DNA-binding response regulator</fullName>
    </submittedName>
</protein>
<feature type="modified residue" description="4-aspartylphosphate" evidence="6">
    <location>
        <position position="49"/>
    </location>
</feature>
<dbReference type="GO" id="GO:0032993">
    <property type="term" value="C:protein-DNA complex"/>
    <property type="evidence" value="ECO:0007669"/>
    <property type="project" value="TreeGrafter"/>
</dbReference>
<evidence type="ECO:0000256" key="3">
    <source>
        <dbReference type="ARBA" id="ARBA00023015"/>
    </source>
</evidence>
<dbReference type="Gene3D" id="6.10.250.690">
    <property type="match status" value="1"/>
</dbReference>
<dbReference type="PANTHER" id="PTHR48111:SF1">
    <property type="entry name" value="TWO-COMPONENT RESPONSE REGULATOR ORR33"/>
    <property type="match status" value="1"/>
</dbReference>
<dbReference type="PROSITE" id="PS50110">
    <property type="entry name" value="RESPONSE_REGULATORY"/>
    <property type="match status" value="1"/>
</dbReference>
<gene>
    <name evidence="10" type="ORF">CVV68_04770</name>
</gene>
<dbReference type="Gene3D" id="3.40.50.2300">
    <property type="match status" value="1"/>
</dbReference>
<dbReference type="Gene3D" id="1.10.10.10">
    <property type="entry name" value="Winged helix-like DNA-binding domain superfamily/Winged helix DNA-binding domain"/>
    <property type="match status" value="1"/>
</dbReference>